<feature type="chain" id="PRO_5014159672" description="Secreted protein" evidence="2">
    <location>
        <begin position="21"/>
        <end position="116"/>
    </location>
</feature>
<protein>
    <recommendedName>
        <fullName evidence="5">Secreted protein</fullName>
    </recommendedName>
</protein>
<evidence type="ECO:0000313" key="3">
    <source>
        <dbReference type="EMBL" id="PKI38665.1"/>
    </source>
</evidence>
<evidence type="ECO:0000256" key="1">
    <source>
        <dbReference type="SAM" id="MobiDB-lite"/>
    </source>
</evidence>
<evidence type="ECO:0000256" key="2">
    <source>
        <dbReference type="SAM" id="SignalP"/>
    </source>
</evidence>
<evidence type="ECO:0000313" key="4">
    <source>
        <dbReference type="Proteomes" id="UP000233551"/>
    </source>
</evidence>
<sequence>MRKMKLGRLGLCVCVCSVTGLRMGKRVNEGRVMRASLRRMVSGQQGEMNQWSRCCCGDQQEGKERDRWFGWKKKKIEESRGGDGSLIELTGEDASVKGKGGWGWRSCRRPDHSKIR</sequence>
<keyword evidence="4" id="KW-1185">Reference proteome</keyword>
<dbReference type="EMBL" id="PGOL01004043">
    <property type="protein sequence ID" value="PKI38665.1"/>
    <property type="molecule type" value="Genomic_DNA"/>
</dbReference>
<dbReference type="Proteomes" id="UP000233551">
    <property type="component" value="Unassembled WGS sequence"/>
</dbReference>
<proteinExistence type="predicted"/>
<accession>A0A2I0I3T8</accession>
<keyword evidence="2" id="KW-0732">Signal</keyword>
<evidence type="ECO:0008006" key="5">
    <source>
        <dbReference type="Google" id="ProtNLM"/>
    </source>
</evidence>
<name>A0A2I0I3T8_PUNGR</name>
<feature type="signal peptide" evidence="2">
    <location>
        <begin position="1"/>
        <end position="20"/>
    </location>
</feature>
<feature type="region of interest" description="Disordered" evidence="1">
    <location>
        <begin position="96"/>
        <end position="116"/>
    </location>
</feature>
<dbReference type="AlphaFoldDB" id="A0A2I0I3T8"/>
<reference evidence="3 4" key="1">
    <citation type="submission" date="2017-11" db="EMBL/GenBank/DDBJ databases">
        <title>De-novo sequencing of pomegranate (Punica granatum L.) genome.</title>
        <authorList>
            <person name="Akparov Z."/>
            <person name="Amiraslanov A."/>
            <person name="Hajiyeva S."/>
            <person name="Abbasov M."/>
            <person name="Kaur K."/>
            <person name="Hamwieh A."/>
            <person name="Solovyev V."/>
            <person name="Salamov A."/>
            <person name="Braich B."/>
            <person name="Kosarev P."/>
            <person name="Mahmoud A."/>
            <person name="Hajiyev E."/>
            <person name="Babayeva S."/>
            <person name="Izzatullayeva V."/>
            <person name="Mammadov A."/>
            <person name="Mammadov A."/>
            <person name="Sharifova S."/>
            <person name="Ojaghi J."/>
            <person name="Eynullazada K."/>
            <person name="Bayramov B."/>
            <person name="Abdulazimova A."/>
            <person name="Shahmuradov I."/>
        </authorList>
    </citation>
    <scope>NUCLEOTIDE SEQUENCE [LARGE SCALE GENOMIC DNA]</scope>
    <source>
        <strain evidence="4">cv. AG2017</strain>
        <tissue evidence="3">Leaf</tissue>
    </source>
</reference>
<organism evidence="3 4">
    <name type="scientific">Punica granatum</name>
    <name type="common">Pomegranate</name>
    <dbReference type="NCBI Taxonomy" id="22663"/>
    <lineage>
        <taxon>Eukaryota</taxon>
        <taxon>Viridiplantae</taxon>
        <taxon>Streptophyta</taxon>
        <taxon>Embryophyta</taxon>
        <taxon>Tracheophyta</taxon>
        <taxon>Spermatophyta</taxon>
        <taxon>Magnoliopsida</taxon>
        <taxon>eudicotyledons</taxon>
        <taxon>Gunneridae</taxon>
        <taxon>Pentapetalae</taxon>
        <taxon>rosids</taxon>
        <taxon>malvids</taxon>
        <taxon>Myrtales</taxon>
        <taxon>Lythraceae</taxon>
        <taxon>Punica</taxon>
    </lineage>
</organism>
<comment type="caution">
    <text evidence="3">The sequence shown here is derived from an EMBL/GenBank/DDBJ whole genome shotgun (WGS) entry which is preliminary data.</text>
</comment>
<gene>
    <name evidence="3" type="ORF">CRG98_040951</name>
</gene>